<evidence type="ECO:0000256" key="5">
    <source>
        <dbReference type="SAM" id="MobiDB-lite"/>
    </source>
</evidence>
<dbReference type="Proteomes" id="UP000504606">
    <property type="component" value="Unplaced"/>
</dbReference>
<accession>A0A6J1TQR8</accession>
<feature type="region of interest" description="Disordered" evidence="5">
    <location>
        <begin position="47"/>
        <end position="93"/>
    </location>
</feature>
<keyword evidence="1" id="KW-0479">Metal-binding</keyword>
<dbReference type="KEGG" id="foc:113217393"/>
<proteinExistence type="predicted"/>
<name>A0A6J1TQR8_FRAOC</name>
<dbReference type="InterPro" id="IPR013083">
    <property type="entry name" value="Znf_RING/FYVE/PHD"/>
</dbReference>
<feature type="domain" description="RING-type" evidence="6">
    <location>
        <begin position="6"/>
        <end position="44"/>
    </location>
</feature>
<dbReference type="SUPFAM" id="SSF57850">
    <property type="entry name" value="RING/U-box"/>
    <property type="match status" value="1"/>
</dbReference>
<dbReference type="Gene3D" id="3.80.10.10">
    <property type="entry name" value="Ribonuclease Inhibitor"/>
    <property type="match status" value="1"/>
</dbReference>
<dbReference type="InterPro" id="IPR001841">
    <property type="entry name" value="Znf_RING"/>
</dbReference>
<evidence type="ECO:0000313" key="7">
    <source>
        <dbReference type="Proteomes" id="UP000504606"/>
    </source>
</evidence>
<dbReference type="Pfam" id="PF14634">
    <property type="entry name" value="zf-RING_5"/>
    <property type="match status" value="1"/>
</dbReference>
<dbReference type="InterPro" id="IPR032675">
    <property type="entry name" value="LRR_dom_sf"/>
</dbReference>
<dbReference type="Gene3D" id="3.30.40.10">
    <property type="entry name" value="Zinc/RING finger domain, C3HC4 (zinc finger)"/>
    <property type="match status" value="1"/>
</dbReference>
<evidence type="ECO:0000256" key="1">
    <source>
        <dbReference type="ARBA" id="ARBA00022723"/>
    </source>
</evidence>
<dbReference type="SMART" id="SM00184">
    <property type="entry name" value="RING"/>
    <property type="match status" value="1"/>
</dbReference>
<dbReference type="AlphaFoldDB" id="A0A6J1TQR8"/>
<keyword evidence="3" id="KW-0862">Zinc</keyword>
<dbReference type="PROSITE" id="PS50089">
    <property type="entry name" value="ZF_RING_2"/>
    <property type="match status" value="1"/>
</dbReference>
<protein>
    <submittedName>
        <fullName evidence="8">Uncharacterized protein LOC113217393 isoform X2</fullName>
    </submittedName>
</protein>
<keyword evidence="7" id="KW-1185">Reference proteome</keyword>
<dbReference type="GeneID" id="113217393"/>
<keyword evidence="2 4" id="KW-0863">Zinc-finger</keyword>
<evidence type="ECO:0000256" key="2">
    <source>
        <dbReference type="ARBA" id="ARBA00022771"/>
    </source>
</evidence>
<sequence>MPLMDCDSCLEEYPAERVAKIVPCGHTVCLRCLQRSDRKECPTCCRRRVESPSRPTGNFGSATSTGAGSPLAAASPPAESTFNFASPPTTSASCPPRCPHCARSVWEMDVEVVSMYGPMARQRDKAALLAEAPGVTRVAGLFCDKDPVWSLQLLQRVAPTLERLSVGNPSEAHLRVVHAMPRLRRLAVFGVAAALDAEAPALPPGHDGLHWLGVWDMPLAMTQSLLRVHGGSLEELELLVGTADDDKWPYSCRDLHSLLERGGLRALRRLVLWRCRCSHELAACTEQLAEVRRVLPRVEVLCGKCDHVHLEWV</sequence>
<evidence type="ECO:0000259" key="6">
    <source>
        <dbReference type="PROSITE" id="PS50089"/>
    </source>
</evidence>
<dbReference type="PROSITE" id="PS00518">
    <property type="entry name" value="ZF_RING_1"/>
    <property type="match status" value="1"/>
</dbReference>
<gene>
    <name evidence="8" type="primary">LOC113217393</name>
</gene>
<evidence type="ECO:0000256" key="3">
    <source>
        <dbReference type="ARBA" id="ARBA00022833"/>
    </source>
</evidence>
<evidence type="ECO:0000313" key="8">
    <source>
        <dbReference type="RefSeq" id="XP_026293066.1"/>
    </source>
</evidence>
<dbReference type="GO" id="GO:0008270">
    <property type="term" value="F:zinc ion binding"/>
    <property type="evidence" value="ECO:0007669"/>
    <property type="project" value="UniProtKB-KW"/>
</dbReference>
<dbReference type="RefSeq" id="XP_026293066.1">
    <property type="nucleotide sequence ID" value="XM_026437281.2"/>
</dbReference>
<evidence type="ECO:0000256" key="4">
    <source>
        <dbReference type="PROSITE-ProRule" id="PRU00175"/>
    </source>
</evidence>
<feature type="compositionally biased region" description="Low complexity" evidence="5">
    <location>
        <begin position="60"/>
        <end position="93"/>
    </location>
</feature>
<dbReference type="InterPro" id="IPR017907">
    <property type="entry name" value="Znf_RING_CS"/>
</dbReference>
<reference evidence="8" key="1">
    <citation type="submission" date="2025-08" db="UniProtKB">
        <authorList>
            <consortium name="RefSeq"/>
        </authorList>
    </citation>
    <scope>IDENTIFICATION</scope>
    <source>
        <tissue evidence="8">Whole organism</tissue>
    </source>
</reference>
<organism evidence="7 8">
    <name type="scientific">Frankliniella occidentalis</name>
    <name type="common">Western flower thrips</name>
    <name type="synonym">Euthrips occidentalis</name>
    <dbReference type="NCBI Taxonomy" id="133901"/>
    <lineage>
        <taxon>Eukaryota</taxon>
        <taxon>Metazoa</taxon>
        <taxon>Ecdysozoa</taxon>
        <taxon>Arthropoda</taxon>
        <taxon>Hexapoda</taxon>
        <taxon>Insecta</taxon>
        <taxon>Pterygota</taxon>
        <taxon>Neoptera</taxon>
        <taxon>Paraneoptera</taxon>
        <taxon>Thysanoptera</taxon>
        <taxon>Terebrantia</taxon>
        <taxon>Thripoidea</taxon>
        <taxon>Thripidae</taxon>
        <taxon>Frankliniella</taxon>
    </lineage>
</organism>